<evidence type="ECO:0000259" key="2">
    <source>
        <dbReference type="PROSITE" id="PS50158"/>
    </source>
</evidence>
<gene>
    <name evidence="3" type="ORF">F8M41_011788</name>
</gene>
<accession>A0A8H4A2A8</accession>
<reference evidence="3 4" key="1">
    <citation type="journal article" date="2019" name="Environ. Microbiol.">
        <title>At the nexus of three kingdoms: the genome of the mycorrhizal fungus Gigaspora margarita provides insights into plant, endobacterial and fungal interactions.</title>
        <authorList>
            <person name="Venice F."/>
            <person name="Ghignone S."/>
            <person name="Salvioli di Fossalunga A."/>
            <person name="Amselem J."/>
            <person name="Novero M."/>
            <person name="Xianan X."/>
            <person name="Sedzielewska Toro K."/>
            <person name="Morin E."/>
            <person name="Lipzen A."/>
            <person name="Grigoriev I.V."/>
            <person name="Henrissat B."/>
            <person name="Martin F.M."/>
            <person name="Bonfante P."/>
        </authorList>
    </citation>
    <scope>NUCLEOTIDE SEQUENCE [LARGE SCALE GENOMIC DNA]</scope>
    <source>
        <strain evidence="3 4">BEG34</strain>
    </source>
</reference>
<feature type="domain" description="CCHC-type" evidence="2">
    <location>
        <begin position="36"/>
        <end position="49"/>
    </location>
</feature>
<dbReference type="EMBL" id="WTPW01002402">
    <property type="protein sequence ID" value="KAF0383404.1"/>
    <property type="molecule type" value="Genomic_DNA"/>
</dbReference>
<dbReference type="GO" id="GO:0003676">
    <property type="term" value="F:nucleic acid binding"/>
    <property type="evidence" value="ECO:0007669"/>
    <property type="project" value="InterPro"/>
</dbReference>
<name>A0A8H4A2A8_GIGMA</name>
<dbReference type="AlphaFoldDB" id="A0A8H4A2A8"/>
<dbReference type="InterPro" id="IPR001878">
    <property type="entry name" value="Znf_CCHC"/>
</dbReference>
<dbReference type="GO" id="GO:0008270">
    <property type="term" value="F:zinc ion binding"/>
    <property type="evidence" value="ECO:0007669"/>
    <property type="project" value="UniProtKB-KW"/>
</dbReference>
<dbReference type="Proteomes" id="UP000439903">
    <property type="component" value="Unassembled WGS sequence"/>
</dbReference>
<protein>
    <recommendedName>
        <fullName evidence="2">CCHC-type domain-containing protein</fullName>
    </recommendedName>
</protein>
<comment type="caution">
    <text evidence="3">The sequence shown here is derived from an EMBL/GenBank/DDBJ whole genome shotgun (WGS) entry which is preliminary data.</text>
</comment>
<dbReference type="SMART" id="SM00343">
    <property type="entry name" value="ZnF_C2HC"/>
    <property type="match status" value="1"/>
</dbReference>
<organism evidence="3 4">
    <name type="scientific">Gigaspora margarita</name>
    <dbReference type="NCBI Taxonomy" id="4874"/>
    <lineage>
        <taxon>Eukaryota</taxon>
        <taxon>Fungi</taxon>
        <taxon>Fungi incertae sedis</taxon>
        <taxon>Mucoromycota</taxon>
        <taxon>Glomeromycotina</taxon>
        <taxon>Glomeromycetes</taxon>
        <taxon>Diversisporales</taxon>
        <taxon>Gigasporaceae</taxon>
        <taxon>Gigaspora</taxon>
    </lineage>
</organism>
<evidence type="ECO:0000313" key="4">
    <source>
        <dbReference type="Proteomes" id="UP000439903"/>
    </source>
</evidence>
<dbReference type="PROSITE" id="PS50158">
    <property type="entry name" value="ZF_CCHC"/>
    <property type="match status" value="1"/>
</dbReference>
<proteinExistence type="predicted"/>
<keyword evidence="4" id="KW-1185">Reference proteome</keyword>
<evidence type="ECO:0000313" key="3">
    <source>
        <dbReference type="EMBL" id="KAF0383404.1"/>
    </source>
</evidence>
<keyword evidence="1" id="KW-0862">Zinc</keyword>
<sequence>MKTLIQKQDEKKKAVTRPTFQNTSITTHPFLSNIVCYQCGGREHIARNCLSQTPYHHNNKATSHEGESAKKTKLVDPSSRIIDQLLSDNLSPLLVLNSLESLDMFQPPIEVTYCEAAVEQCPIYLILNTGSDDEKSLEEKSEDEYKKEKVEEERSYVVMDDTDESPIIEIRNGYVSIKGKDRPKNKYKQVKEEMKVDNKNQGNRSPKSRCYCKKLLEVEKDDCVECKEIISEMEMLKYLVDNLEGN</sequence>
<keyword evidence="1" id="KW-0479">Metal-binding</keyword>
<evidence type="ECO:0000256" key="1">
    <source>
        <dbReference type="PROSITE-ProRule" id="PRU00047"/>
    </source>
</evidence>
<keyword evidence="1" id="KW-0863">Zinc-finger</keyword>